<evidence type="ECO:0000313" key="3">
    <source>
        <dbReference type="Proteomes" id="UP001432168"/>
    </source>
</evidence>
<feature type="transmembrane region" description="Helical" evidence="1">
    <location>
        <begin position="432"/>
        <end position="453"/>
    </location>
</feature>
<dbReference type="NCBIfam" id="NF038391">
    <property type="entry name" value="streptophobe"/>
    <property type="match status" value="1"/>
</dbReference>
<evidence type="ECO:0000313" key="2">
    <source>
        <dbReference type="EMBL" id="WUT40986.1"/>
    </source>
</evidence>
<feature type="transmembrane region" description="Helical" evidence="1">
    <location>
        <begin position="389"/>
        <end position="412"/>
    </location>
</feature>
<keyword evidence="1" id="KW-0812">Transmembrane</keyword>
<feature type="transmembrane region" description="Helical" evidence="1">
    <location>
        <begin position="103"/>
        <end position="124"/>
    </location>
</feature>
<keyword evidence="3" id="KW-1185">Reference proteome</keyword>
<evidence type="ECO:0000256" key="1">
    <source>
        <dbReference type="SAM" id="Phobius"/>
    </source>
</evidence>
<dbReference type="EMBL" id="CP109011">
    <property type="protein sequence ID" value="WUT40986.1"/>
    <property type="molecule type" value="Genomic_DNA"/>
</dbReference>
<feature type="transmembrane region" description="Helical" evidence="1">
    <location>
        <begin position="347"/>
        <end position="368"/>
    </location>
</feature>
<keyword evidence="1" id="KW-0472">Membrane</keyword>
<reference evidence="2" key="1">
    <citation type="submission" date="2022-10" db="EMBL/GenBank/DDBJ databases">
        <title>The complete genomes of actinobacterial strains from the NBC collection.</title>
        <authorList>
            <person name="Joergensen T.S."/>
            <person name="Alvarez Arevalo M."/>
            <person name="Sterndorff E.B."/>
            <person name="Faurdal D."/>
            <person name="Vuksanovic O."/>
            <person name="Mourched A.-S."/>
            <person name="Charusanti P."/>
            <person name="Shaw S."/>
            <person name="Blin K."/>
            <person name="Weber T."/>
        </authorList>
    </citation>
    <scope>NUCLEOTIDE SEQUENCE</scope>
    <source>
        <strain evidence="2">NBC_00686</strain>
    </source>
</reference>
<feature type="transmembrane region" description="Helical" evidence="1">
    <location>
        <begin position="51"/>
        <end position="70"/>
    </location>
</feature>
<sequence length="482" mass="47837">MPASSSPVPAPRGSVGRHALEGGAAVVAAALTMSACGATAALALGAQSSTALSRLVPALLSMSVGGHLTLDSGSAATGGGRTGALGGMSGGGLTLELGGQVSALPLTLTFLGTMVLALGFFRPLRRRGRPTPDLLWARFGGALATTLALFTGAALLGRGTVRLPKGLTQGMGTATGGSGGGTGGIPGAGLSSVGFRTDVVSTVFFALLWVVLVVGIGCLAARRTKLPRPLALSRLRLKWHPLTSTLAGMCTALCCIPLALGALAGAAALVGPPQAAKAAGAMLLAGPNLLVVALTSGLGSSWHAAIQQQSEADSILGGFGGTGTPLGGEGMNRSVAVSSWSGTGLPLWLIGLIVLLGLLARVGYLAAARTPVRTARQEADAVLGRHVELALRAGVTVGMATMLFCLTAQGSAQIGMSMMGSEMGGMTAGLHSAVRLSGLTGFVLAAVCAYGGSRLHALRSSRRAPVGPPALKAGRVRRAVTR</sequence>
<dbReference type="RefSeq" id="WP_329257354.1">
    <property type="nucleotide sequence ID" value="NZ_CP109011.1"/>
</dbReference>
<gene>
    <name evidence="2" type="ORF">OG929_01350</name>
</gene>
<feature type="transmembrane region" description="Helical" evidence="1">
    <location>
        <begin position="199"/>
        <end position="221"/>
    </location>
</feature>
<name>A0ABZ1WN43_9ACTN</name>
<keyword evidence="1" id="KW-1133">Transmembrane helix</keyword>
<accession>A0ABZ1WN43</accession>
<organism evidence="2 3">
    <name type="scientific">Streptomyces pseudovenezuelae</name>
    <dbReference type="NCBI Taxonomy" id="67350"/>
    <lineage>
        <taxon>Bacteria</taxon>
        <taxon>Bacillati</taxon>
        <taxon>Actinomycetota</taxon>
        <taxon>Actinomycetes</taxon>
        <taxon>Kitasatosporales</taxon>
        <taxon>Streptomycetaceae</taxon>
        <taxon>Streptomyces</taxon>
        <taxon>Streptomyces aurantiacus group</taxon>
    </lineage>
</organism>
<protein>
    <submittedName>
        <fullName evidence="2">Streptophobe family protein</fullName>
    </submittedName>
</protein>
<proteinExistence type="predicted"/>
<dbReference type="InterPro" id="IPR047724">
    <property type="entry name" value="Streptophobe"/>
</dbReference>
<feature type="transmembrane region" description="Helical" evidence="1">
    <location>
        <begin position="242"/>
        <end position="270"/>
    </location>
</feature>
<dbReference type="Proteomes" id="UP001432168">
    <property type="component" value="Chromosome"/>
</dbReference>
<feature type="transmembrane region" description="Helical" evidence="1">
    <location>
        <begin position="20"/>
        <end position="44"/>
    </location>
</feature>
<feature type="transmembrane region" description="Helical" evidence="1">
    <location>
        <begin position="136"/>
        <end position="157"/>
    </location>
</feature>